<protein>
    <recommendedName>
        <fullName evidence="4">Small multi-drug export protein</fullName>
    </recommendedName>
</protein>
<feature type="transmembrane region" description="Helical" evidence="1">
    <location>
        <begin position="12"/>
        <end position="33"/>
    </location>
</feature>
<evidence type="ECO:0000313" key="2">
    <source>
        <dbReference type="EMBL" id="TCK25211.1"/>
    </source>
</evidence>
<keyword evidence="1" id="KW-0472">Membrane</keyword>
<feature type="transmembrane region" description="Helical" evidence="1">
    <location>
        <begin position="132"/>
        <end position="157"/>
    </location>
</feature>
<feature type="transmembrane region" description="Helical" evidence="1">
    <location>
        <begin position="39"/>
        <end position="68"/>
    </location>
</feature>
<accession>A0A4R1HUX7</accession>
<dbReference type="Proteomes" id="UP000295560">
    <property type="component" value="Unassembled WGS sequence"/>
</dbReference>
<keyword evidence="1" id="KW-1133">Transmembrane helix</keyword>
<keyword evidence="3" id="KW-1185">Reference proteome</keyword>
<organism evidence="2 3">
    <name type="scientific">Pseudonocardia endophytica</name>
    <dbReference type="NCBI Taxonomy" id="401976"/>
    <lineage>
        <taxon>Bacteria</taxon>
        <taxon>Bacillati</taxon>
        <taxon>Actinomycetota</taxon>
        <taxon>Actinomycetes</taxon>
        <taxon>Pseudonocardiales</taxon>
        <taxon>Pseudonocardiaceae</taxon>
        <taxon>Pseudonocardia</taxon>
    </lineage>
</organism>
<sequence length="158" mass="16452">MDSFVPQLVEFVGGLHPVLQFLAVFVIGLVPFLESHFGAFVGTLTGVPVVLAALAAIVGNLLAVALAVRAGSAVQRKVASRRGEPSRRARKVLTNVDRFGVPVASLLGPFVMATAISTFAMIGAGLDRRTVIIWQAIAVTVWGVVFAALATGVIAFVA</sequence>
<dbReference type="AlphaFoldDB" id="A0A4R1HUX7"/>
<reference evidence="2 3" key="1">
    <citation type="submission" date="2019-03" db="EMBL/GenBank/DDBJ databases">
        <title>Sequencing the genomes of 1000 actinobacteria strains.</title>
        <authorList>
            <person name="Klenk H.-P."/>
        </authorList>
    </citation>
    <scope>NUCLEOTIDE SEQUENCE [LARGE SCALE GENOMIC DNA]</scope>
    <source>
        <strain evidence="2 3">DSM 44969</strain>
    </source>
</reference>
<evidence type="ECO:0000313" key="3">
    <source>
        <dbReference type="Proteomes" id="UP000295560"/>
    </source>
</evidence>
<gene>
    <name evidence="2" type="ORF">EV378_1011</name>
</gene>
<evidence type="ECO:0000256" key="1">
    <source>
        <dbReference type="SAM" id="Phobius"/>
    </source>
</evidence>
<keyword evidence="1" id="KW-0812">Transmembrane</keyword>
<dbReference type="EMBL" id="SMFZ01000001">
    <property type="protein sequence ID" value="TCK25211.1"/>
    <property type="molecule type" value="Genomic_DNA"/>
</dbReference>
<comment type="caution">
    <text evidence="2">The sequence shown here is derived from an EMBL/GenBank/DDBJ whole genome shotgun (WGS) entry which is preliminary data.</text>
</comment>
<evidence type="ECO:0008006" key="4">
    <source>
        <dbReference type="Google" id="ProtNLM"/>
    </source>
</evidence>
<name>A0A4R1HUX7_PSEEN</name>
<dbReference type="OrthoDB" id="4570818at2"/>
<proteinExistence type="predicted"/>
<feature type="transmembrane region" description="Helical" evidence="1">
    <location>
        <begin position="99"/>
        <end position="126"/>
    </location>
</feature>
<dbReference type="RefSeq" id="WP_132421530.1">
    <property type="nucleotide sequence ID" value="NZ_SMFZ01000001.1"/>
</dbReference>